<dbReference type="FunCoup" id="Q8WTL2">
    <property type="interactions" value="19"/>
</dbReference>
<dbReference type="WormBase" id="Y54G2A.33">
    <property type="protein sequence ID" value="CE30052"/>
    <property type="gene ID" value="WBGene00021895"/>
    <property type="gene designation" value="clec-84"/>
</dbReference>
<keyword evidence="6" id="KW-1267">Proteomics identification</keyword>
<dbReference type="RefSeq" id="NP_001380096.1">
    <property type="nucleotide sequence ID" value="NM_001392273.1"/>
</dbReference>
<dbReference type="eggNOG" id="KOG4297">
    <property type="taxonomic scope" value="Eukaryota"/>
</dbReference>
<sequence length="172" mass="19019">MKFLLYVAAIIGLASGACFDNGDKEIQGMCFKLVPQMLTYQDARDWCHYKNPVTSSNLAYVPNQFTANFLASYARSAFGSNDGYFWIGLSRTSSNSPFTWDNGQPLGYTNFGTQLGQNYIAESIVNTKWNAFGASDKNFFVCSYDPAAPPTFSPLPTRMPETTMMPMPTTTG</sequence>
<evidence type="ECO:0007829" key="6">
    <source>
        <dbReference type="PeptideAtlas" id="Q8WTL2"/>
    </source>
</evidence>
<feature type="chain" id="PRO_5004315770" evidence="1">
    <location>
        <begin position="17"/>
        <end position="172"/>
    </location>
</feature>
<dbReference type="CDD" id="cd00037">
    <property type="entry name" value="CLECT"/>
    <property type="match status" value="1"/>
</dbReference>
<dbReference type="InterPro" id="IPR016186">
    <property type="entry name" value="C-type_lectin-like/link_sf"/>
</dbReference>
<dbReference type="HOGENOM" id="CLU_057197_1_0_1"/>
<dbReference type="Proteomes" id="UP000001940">
    <property type="component" value="Chromosome IV"/>
</dbReference>
<accession>Q8WTL2</accession>
<dbReference type="InterPro" id="IPR016187">
    <property type="entry name" value="CTDL_fold"/>
</dbReference>
<dbReference type="GeneID" id="177067"/>
<dbReference type="InterPro" id="IPR001304">
    <property type="entry name" value="C-type_lectin-like"/>
</dbReference>
<dbReference type="UCSC" id="Y54G2A.33">
    <property type="organism name" value="c. elegans"/>
</dbReference>
<dbReference type="PANTHER" id="PTHR23062:SF3">
    <property type="entry name" value="ANF_RECEPTOR DOMAIN-CONTAINING PROTEIN-RELATED"/>
    <property type="match status" value="1"/>
</dbReference>
<dbReference type="PROSITE" id="PS51257">
    <property type="entry name" value="PROKAR_LIPOPROTEIN"/>
    <property type="match status" value="1"/>
</dbReference>
<evidence type="ECO:0000259" key="2">
    <source>
        <dbReference type="PROSITE" id="PS50041"/>
    </source>
</evidence>
<organism evidence="3 4">
    <name type="scientific">Caenorhabditis elegans</name>
    <dbReference type="NCBI Taxonomy" id="6239"/>
    <lineage>
        <taxon>Eukaryota</taxon>
        <taxon>Metazoa</taxon>
        <taxon>Ecdysozoa</taxon>
        <taxon>Nematoda</taxon>
        <taxon>Chromadorea</taxon>
        <taxon>Rhabditida</taxon>
        <taxon>Rhabditina</taxon>
        <taxon>Rhabditomorpha</taxon>
        <taxon>Rhabditoidea</taxon>
        <taxon>Rhabditidae</taxon>
        <taxon>Peloderinae</taxon>
        <taxon>Caenorhabditis</taxon>
    </lineage>
</organism>
<feature type="signal peptide" evidence="1">
    <location>
        <begin position="1"/>
        <end position="16"/>
    </location>
</feature>
<dbReference type="OMA" id="YVPNQFT"/>
<dbReference type="Bgee" id="WBGene00021895">
    <property type="expression patterns" value="Expressed in larva and 3 other cell types or tissues"/>
</dbReference>
<dbReference type="AlphaFoldDB" id="Q8WTL2"/>
<name>Q8WTL2_CAEEL</name>
<dbReference type="PROSITE" id="PS50041">
    <property type="entry name" value="C_TYPE_LECTIN_2"/>
    <property type="match status" value="1"/>
</dbReference>
<dbReference type="PANTHER" id="PTHR23062">
    <property type="entry name" value="HYPOTHETICAL PROTEIN C.ELEGANS"/>
    <property type="match status" value="1"/>
</dbReference>
<reference evidence="3 4" key="1">
    <citation type="journal article" date="1998" name="Science">
        <title>Genome sequence of the nematode C. elegans: a platform for investigating biology.</title>
        <authorList>
            <consortium name="The C. elegans sequencing consortium"/>
            <person name="Sulson J.E."/>
            <person name="Waterston R."/>
        </authorList>
    </citation>
    <scope>NUCLEOTIDE SEQUENCE [LARGE SCALE GENOMIC DNA]</scope>
    <source>
        <strain evidence="3 4">Bristol N2</strain>
    </source>
</reference>
<evidence type="ECO:0000313" key="5">
    <source>
        <dbReference type="WormBase" id="Y54G2A.33"/>
    </source>
</evidence>
<dbReference type="PhylomeDB" id="Q8WTL2"/>
<dbReference type="CTD" id="177067"/>
<dbReference type="SUPFAM" id="SSF56436">
    <property type="entry name" value="C-type lectin-like"/>
    <property type="match status" value="1"/>
</dbReference>
<dbReference type="KEGG" id="cel:CELE_Y54G2A.33"/>
<dbReference type="OrthoDB" id="5837296at2759"/>
<dbReference type="PeptideAtlas" id="Q8WTL2"/>
<dbReference type="SMR" id="Q8WTL2"/>
<feature type="domain" description="C-type lectin" evidence="2">
    <location>
        <begin position="26"/>
        <end position="143"/>
    </location>
</feature>
<dbReference type="SMART" id="SM00034">
    <property type="entry name" value="CLECT"/>
    <property type="match status" value="1"/>
</dbReference>
<keyword evidence="4" id="KW-1185">Reference proteome</keyword>
<evidence type="ECO:0000313" key="4">
    <source>
        <dbReference type="Proteomes" id="UP000001940"/>
    </source>
</evidence>
<proteinExistence type="evidence at protein level"/>
<dbReference type="PaxDb" id="6239-Y54G2A.33"/>
<keyword evidence="1" id="KW-0732">Signal</keyword>
<evidence type="ECO:0000313" key="3">
    <source>
        <dbReference type="EMBL" id="CCD83523.1"/>
    </source>
</evidence>
<dbReference type="Gene3D" id="3.10.100.10">
    <property type="entry name" value="Mannose-Binding Protein A, subunit A"/>
    <property type="match status" value="1"/>
</dbReference>
<dbReference type="AGR" id="WB:WBGene00021895"/>
<protein>
    <submittedName>
        <fullName evidence="3">C-type lectin domain-containing protein</fullName>
    </submittedName>
</protein>
<gene>
    <name evidence="3 5" type="primary">clec-84</name>
    <name evidence="3" type="ORF">CELE_Y54G2A.33</name>
    <name evidence="5" type="ORF">Y54G2A.33</name>
</gene>
<dbReference type="InParanoid" id="Q8WTL2"/>
<dbReference type="Pfam" id="PF00059">
    <property type="entry name" value="Lectin_C"/>
    <property type="match status" value="1"/>
</dbReference>
<evidence type="ECO:0000256" key="1">
    <source>
        <dbReference type="SAM" id="SignalP"/>
    </source>
</evidence>
<dbReference type="EMBL" id="BX284604">
    <property type="protein sequence ID" value="CCD83523.1"/>
    <property type="molecule type" value="Genomic_DNA"/>
</dbReference>